<feature type="transmembrane region" description="Helical" evidence="5">
    <location>
        <begin position="276"/>
        <end position="299"/>
    </location>
</feature>
<dbReference type="Gene3D" id="1.20.1250.20">
    <property type="entry name" value="MFS general substrate transporter like domains"/>
    <property type="match status" value="1"/>
</dbReference>
<dbReference type="InterPro" id="IPR011701">
    <property type="entry name" value="MFS"/>
</dbReference>
<evidence type="ECO:0000256" key="1">
    <source>
        <dbReference type="ARBA" id="ARBA00004651"/>
    </source>
</evidence>
<feature type="transmembrane region" description="Helical" evidence="5">
    <location>
        <begin position="146"/>
        <end position="168"/>
    </location>
</feature>
<feature type="domain" description="Major facilitator superfamily (MFS) profile" evidence="6">
    <location>
        <begin position="22"/>
        <end position="467"/>
    </location>
</feature>
<dbReference type="InterPro" id="IPR020846">
    <property type="entry name" value="MFS_dom"/>
</dbReference>
<feature type="transmembrane region" description="Helical" evidence="5">
    <location>
        <begin position="174"/>
        <end position="196"/>
    </location>
</feature>
<evidence type="ECO:0000259" key="6">
    <source>
        <dbReference type="PROSITE" id="PS50850"/>
    </source>
</evidence>
<feature type="transmembrane region" description="Helical" evidence="5">
    <location>
        <begin position="371"/>
        <end position="395"/>
    </location>
</feature>
<feature type="transmembrane region" description="Helical" evidence="5">
    <location>
        <begin position="60"/>
        <end position="79"/>
    </location>
</feature>
<dbReference type="PATRIC" id="fig|1758689.4.peg.1246"/>
<protein>
    <submittedName>
        <fullName evidence="7">Putative transmembrane efflux protein</fullName>
    </submittedName>
</protein>
<dbReference type="KEGG" id="serj:SGUI_1206"/>
<dbReference type="Gene3D" id="1.20.1720.10">
    <property type="entry name" value="Multidrug resistance protein D"/>
    <property type="match status" value="1"/>
</dbReference>
<name>A0A1B1NB02_9MICO</name>
<feature type="transmembrane region" description="Helical" evidence="5">
    <location>
        <begin position="407"/>
        <end position="428"/>
    </location>
</feature>
<evidence type="ECO:0000313" key="7">
    <source>
        <dbReference type="EMBL" id="ANS78602.1"/>
    </source>
</evidence>
<dbReference type="GO" id="GO:0022857">
    <property type="term" value="F:transmembrane transporter activity"/>
    <property type="evidence" value="ECO:0007669"/>
    <property type="project" value="InterPro"/>
</dbReference>
<comment type="subcellular location">
    <subcellularLocation>
        <location evidence="1">Cell membrane</location>
        <topology evidence="1">Multi-pass membrane protein</topology>
    </subcellularLocation>
</comment>
<keyword evidence="4 5" id="KW-0472">Membrane</keyword>
<dbReference type="OrthoDB" id="7375466at2"/>
<keyword evidence="8" id="KW-1185">Reference proteome</keyword>
<dbReference type="PANTHER" id="PTHR42718">
    <property type="entry name" value="MAJOR FACILITATOR SUPERFAMILY MULTIDRUG TRANSPORTER MFSC"/>
    <property type="match status" value="1"/>
</dbReference>
<feature type="transmembrane region" description="Helical" evidence="5">
    <location>
        <begin position="338"/>
        <end position="359"/>
    </location>
</feature>
<evidence type="ECO:0000256" key="2">
    <source>
        <dbReference type="ARBA" id="ARBA00022692"/>
    </source>
</evidence>
<dbReference type="PRINTS" id="PR01036">
    <property type="entry name" value="TCRTETB"/>
</dbReference>
<dbReference type="AlphaFoldDB" id="A0A1B1NB02"/>
<dbReference type="STRING" id="1758689.SGUI_1206"/>
<gene>
    <name evidence="7" type="ORF">SGUI_1206</name>
</gene>
<feature type="transmembrane region" description="Helical" evidence="5">
    <location>
        <begin position="305"/>
        <end position="326"/>
    </location>
</feature>
<dbReference type="PANTHER" id="PTHR42718:SF42">
    <property type="entry name" value="EXPORT PROTEIN"/>
    <property type="match status" value="1"/>
</dbReference>
<accession>A0A1B1NB02</accession>
<reference evidence="7 8" key="1">
    <citation type="submission" date="2016-03" db="EMBL/GenBank/DDBJ databases">
        <title>Shallow-sea hydrothermal system.</title>
        <authorList>
            <person name="Tang K."/>
        </authorList>
    </citation>
    <scope>NUCLEOTIDE SEQUENCE [LARGE SCALE GENOMIC DNA]</scope>
    <source>
        <strain evidence="7 8">JLT9</strain>
    </source>
</reference>
<organism evidence="7 8">
    <name type="scientific">Serinicoccus hydrothermalis</name>
    <dbReference type="NCBI Taxonomy" id="1758689"/>
    <lineage>
        <taxon>Bacteria</taxon>
        <taxon>Bacillati</taxon>
        <taxon>Actinomycetota</taxon>
        <taxon>Actinomycetes</taxon>
        <taxon>Micrococcales</taxon>
        <taxon>Ornithinimicrobiaceae</taxon>
        <taxon>Serinicoccus</taxon>
    </lineage>
</organism>
<feature type="transmembrane region" description="Helical" evidence="5">
    <location>
        <begin position="88"/>
        <end position="107"/>
    </location>
</feature>
<feature type="transmembrane region" description="Helical" evidence="5">
    <location>
        <begin position="233"/>
        <end position="255"/>
    </location>
</feature>
<dbReference type="Proteomes" id="UP000092482">
    <property type="component" value="Chromosome"/>
</dbReference>
<evidence type="ECO:0000256" key="5">
    <source>
        <dbReference type="SAM" id="Phobius"/>
    </source>
</evidence>
<proteinExistence type="predicted"/>
<feature type="transmembrane region" description="Helical" evidence="5">
    <location>
        <begin position="440"/>
        <end position="463"/>
    </location>
</feature>
<dbReference type="EMBL" id="CP014989">
    <property type="protein sequence ID" value="ANS78602.1"/>
    <property type="molecule type" value="Genomic_DNA"/>
</dbReference>
<dbReference type="PROSITE" id="PS50850">
    <property type="entry name" value="MFS"/>
    <property type="match status" value="1"/>
</dbReference>
<dbReference type="CDD" id="cd17321">
    <property type="entry name" value="MFS_MMR_MDR_like"/>
    <property type="match status" value="1"/>
</dbReference>
<evidence type="ECO:0000313" key="8">
    <source>
        <dbReference type="Proteomes" id="UP000092482"/>
    </source>
</evidence>
<keyword evidence="2 5" id="KW-0812">Transmembrane</keyword>
<dbReference type="InterPro" id="IPR036259">
    <property type="entry name" value="MFS_trans_sf"/>
</dbReference>
<keyword evidence="3 5" id="KW-1133">Transmembrane helix</keyword>
<dbReference type="Pfam" id="PF07690">
    <property type="entry name" value="MFS_1"/>
    <property type="match status" value="1"/>
</dbReference>
<evidence type="ECO:0000256" key="4">
    <source>
        <dbReference type="ARBA" id="ARBA00023136"/>
    </source>
</evidence>
<sequence length="489" mass="49618">MAVTDQPQGGYLDRHSPRGRAMLAAVTLGSGIAILDGSIVNVALRTIGESLSASLPQLQWVVGGYLLSLASLVLVAGALGDRIGRRRVYLIGMAWFMLASALCALAQDPGQLIAARLVQGVGAALLTPGALALIQASYAPGERAPAIGTWAGVSGIAAAIGPLIGGAIVDTTSWRWIFAINVPLCLAVIALAWWSAPESRDEESTGRFDLVGSALVVVTLGASTWALTTAAEAPTAALVLAWVVTAVAAATFLLWSRRASHPLVPLHLFGSRVFSAANAMTLLVYGALGAVMLFVVIQLQVTSGWSATASGLAGLPVTVALLLLSSRAAALADRVGPRIPMTVGPVVCGVGTVLMVGIGRDTGWTGVAPGMVVFALGLALLVSPLTAAVLAAVADRYAGLASGINNAVARTGSLLAVAALPALVGLSGDDYADPVAFTEGYRWAMLACTALLVGGGVISWFGLRPEVTGPPPAGAARGRRRHAGPSTPA</sequence>
<evidence type="ECO:0000256" key="3">
    <source>
        <dbReference type="ARBA" id="ARBA00022989"/>
    </source>
</evidence>
<dbReference type="GO" id="GO:0005886">
    <property type="term" value="C:plasma membrane"/>
    <property type="evidence" value="ECO:0007669"/>
    <property type="project" value="UniProtKB-SubCell"/>
</dbReference>
<dbReference type="SUPFAM" id="SSF103473">
    <property type="entry name" value="MFS general substrate transporter"/>
    <property type="match status" value="1"/>
</dbReference>
<feature type="transmembrane region" description="Helical" evidence="5">
    <location>
        <begin position="21"/>
        <end position="40"/>
    </location>
</feature>
<feature type="transmembrane region" description="Helical" evidence="5">
    <location>
        <begin position="208"/>
        <end position="227"/>
    </location>
</feature>
<feature type="transmembrane region" description="Helical" evidence="5">
    <location>
        <begin position="113"/>
        <end position="134"/>
    </location>
</feature>